<dbReference type="InterPro" id="IPR000120">
    <property type="entry name" value="Amidase"/>
</dbReference>
<evidence type="ECO:0000313" key="4">
    <source>
        <dbReference type="EMBL" id="GJD80605.1"/>
    </source>
</evidence>
<name>A0AA37HRQ0_9HYPH</name>
<accession>A0AA37HRQ0</accession>
<evidence type="ECO:0000256" key="2">
    <source>
        <dbReference type="SAM" id="MobiDB-lite"/>
    </source>
</evidence>
<feature type="domain" description="Amidase" evidence="3">
    <location>
        <begin position="70"/>
        <end position="426"/>
    </location>
</feature>
<dbReference type="InterPro" id="IPR036928">
    <property type="entry name" value="AS_sf"/>
</dbReference>
<dbReference type="PANTHER" id="PTHR11895:SF151">
    <property type="entry name" value="GLUTAMYL-TRNA(GLN) AMIDOTRANSFERASE SUBUNIT A"/>
    <property type="match status" value="1"/>
</dbReference>
<dbReference type="Pfam" id="PF01425">
    <property type="entry name" value="Amidase"/>
    <property type="match status" value="1"/>
</dbReference>
<dbReference type="SUPFAM" id="SSF75304">
    <property type="entry name" value="Amidase signature (AS) enzymes"/>
    <property type="match status" value="1"/>
</dbReference>
<comment type="similarity">
    <text evidence="1">Belongs to the amidase family.</text>
</comment>
<protein>
    <submittedName>
        <fullName evidence="4">Glutamyl-tRNA(Gln) amidotransferase subunit A</fullName>
    </submittedName>
</protein>
<gene>
    <name evidence="4" type="primary">gatA_3</name>
    <name evidence="4" type="ORF">NBEOAGPD_3846</name>
</gene>
<evidence type="ECO:0000256" key="1">
    <source>
        <dbReference type="ARBA" id="ARBA00009199"/>
    </source>
</evidence>
<evidence type="ECO:0000259" key="3">
    <source>
        <dbReference type="Pfam" id="PF01425"/>
    </source>
</evidence>
<organism evidence="4 5">
    <name type="scientific">Methylobacterium gregans</name>
    <dbReference type="NCBI Taxonomy" id="374424"/>
    <lineage>
        <taxon>Bacteria</taxon>
        <taxon>Pseudomonadati</taxon>
        <taxon>Pseudomonadota</taxon>
        <taxon>Alphaproteobacteria</taxon>
        <taxon>Hyphomicrobiales</taxon>
        <taxon>Methylobacteriaceae</taxon>
        <taxon>Methylobacterium</taxon>
    </lineage>
</organism>
<dbReference type="EMBL" id="BPQM01000104">
    <property type="protein sequence ID" value="GJD80605.1"/>
    <property type="molecule type" value="Genomic_DNA"/>
</dbReference>
<dbReference type="PANTHER" id="PTHR11895">
    <property type="entry name" value="TRANSAMIDASE"/>
    <property type="match status" value="1"/>
</dbReference>
<proteinExistence type="inferred from homology"/>
<evidence type="ECO:0000313" key="5">
    <source>
        <dbReference type="Proteomes" id="UP001055108"/>
    </source>
</evidence>
<comment type="caution">
    <text evidence="4">The sequence shown here is derived from an EMBL/GenBank/DDBJ whole genome shotgun (WGS) entry which is preliminary data.</text>
</comment>
<dbReference type="GO" id="GO:0003824">
    <property type="term" value="F:catalytic activity"/>
    <property type="evidence" value="ECO:0007669"/>
    <property type="project" value="InterPro"/>
</dbReference>
<dbReference type="Proteomes" id="UP001055108">
    <property type="component" value="Unassembled WGS sequence"/>
</dbReference>
<reference evidence="4" key="2">
    <citation type="submission" date="2021-08" db="EMBL/GenBank/DDBJ databases">
        <authorList>
            <person name="Tani A."/>
            <person name="Ola A."/>
            <person name="Ogura Y."/>
            <person name="Katsura K."/>
            <person name="Hayashi T."/>
        </authorList>
    </citation>
    <scope>NUCLEOTIDE SEQUENCE</scope>
    <source>
        <strain evidence="4">NBRC 103626</strain>
    </source>
</reference>
<reference evidence="4" key="1">
    <citation type="journal article" date="2016" name="Front. Microbiol.">
        <title>Genome Sequence of the Piezophilic, Mesophilic Sulfate-Reducing Bacterium Desulfovibrio indicus J2T.</title>
        <authorList>
            <person name="Cao J."/>
            <person name="Maignien L."/>
            <person name="Shao Z."/>
            <person name="Alain K."/>
            <person name="Jebbar M."/>
        </authorList>
    </citation>
    <scope>NUCLEOTIDE SEQUENCE</scope>
    <source>
        <strain evidence="4">NBRC 103626</strain>
    </source>
</reference>
<feature type="region of interest" description="Disordered" evidence="2">
    <location>
        <begin position="140"/>
        <end position="161"/>
    </location>
</feature>
<dbReference type="InterPro" id="IPR023631">
    <property type="entry name" value="Amidase_dom"/>
</dbReference>
<dbReference type="AlphaFoldDB" id="A0AA37HRQ0"/>
<keyword evidence="5" id="KW-1185">Reference proteome</keyword>
<sequence length="440" mass="44921">MRGACEAGIPGAMRRADVDSAAAGSDWYAMLSLVDIRTRIAAGTLTPAAAVQLSREAIAAREPTVGALAALAADAAIPAEGPFAGIALGVKDIIDTADLPTQMGSPVYAGWCPRADAAVVSRLRALGACVLAKTTTSPFASIDPTETRNPNAPGRTPGGSSAGSAAAVAAGMLPLALGTQTGGSVIRPASFCGCAAIKPSFRLLPTVGVKTFSWALDTLGLFGAGVRDLSYALAHLAGRPEIDGAAVPDAPRIGLVLQDFAGPAEPEAQAALEAARRAAERAGARVSAVALPDPLPEAWALHRVIQDYEGRQALAWEIAAHRPLLPAKMGRQLDAAEAITAAEYDAARRCAHRSRRALKDLFGDFDALLTFSAAGPAPAGLGSTGDPRYNRLWTLMGVPCVSVPVPGDGLPVGAQVIARFGDDGRALAVARLIEGALARG</sequence>
<dbReference type="Gene3D" id="3.90.1300.10">
    <property type="entry name" value="Amidase signature (AS) domain"/>
    <property type="match status" value="1"/>
</dbReference>